<accession>A0A0A9FNA4</accession>
<dbReference type="EMBL" id="GBRH01186130">
    <property type="protein sequence ID" value="JAE11766.1"/>
    <property type="molecule type" value="Transcribed_RNA"/>
</dbReference>
<name>A0A0A9FNA4_ARUDO</name>
<protein>
    <submittedName>
        <fullName evidence="1">Uncharacterized protein</fullName>
    </submittedName>
</protein>
<organism evidence="1">
    <name type="scientific">Arundo donax</name>
    <name type="common">Giant reed</name>
    <name type="synonym">Donax arundinaceus</name>
    <dbReference type="NCBI Taxonomy" id="35708"/>
    <lineage>
        <taxon>Eukaryota</taxon>
        <taxon>Viridiplantae</taxon>
        <taxon>Streptophyta</taxon>
        <taxon>Embryophyta</taxon>
        <taxon>Tracheophyta</taxon>
        <taxon>Spermatophyta</taxon>
        <taxon>Magnoliopsida</taxon>
        <taxon>Liliopsida</taxon>
        <taxon>Poales</taxon>
        <taxon>Poaceae</taxon>
        <taxon>PACMAD clade</taxon>
        <taxon>Arundinoideae</taxon>
        <taxon>Arundineae</taxon>
        <taxon>Arundo</taxon>
    </lineage>
</organism>
<dbReference type="AlphaFoldDB" id="A0A0A9FNA4"/>
<reference evidence="1" key="1">
    <citation type="submission" date="2014-09" db="EMBL/GenBank/DDBJ databases">
        <authorList>
            <person name="Magalhaes I.L.F."/>
            <person name="Oliveira U."/>
            <person name="Santos F.R."/>
            <person name="Vidigal T.H.D.A."/>
            <person name="Brescovit A.D."/>
            <person name="Santos A.J."/>
        </authorList>
    </citation>
    <scope>NUCLEOTIDE SEQUENCE</scope>
    <source>
        <tissue evidence="1">Shoot tissue taken approximately 20 cm above the soil surface</tissue>
    </source>
</reference>
<proteinExistence type="predicted"/>
<evidence type="ECO:0000313" key="1">
    <source>
        <dbReference type="EMBL" id="JAE11766.1"/>
    </source>
</evidence>
<sequence length="61" mass="6934">MRRGSVARRRELRRVTKMVLPSRSWLHPLALRLRPLHPCRASPAVVADGVEFFPLFSAVGL</sequence>
<reference evidence="1" key="2">
    <citation type="journal article" date="2015" name="Data Brief">
        <title>Shoot transcriptome of the giant reed, Arundo donax.</title>
        <authorList>
            <person name="Barrero R.A."/>
            <person name="Guerrero F.D."/>
            <person name="Moolhuijzen P."/>
            <person name="Goolsby J.A."/>
            <person name="Tidwell J."/>
            <person name="Bellgard S.E."/>
            <person name="Bellgard M.I."/>
        </authorList>
    </citation>
    <scope>NUCLEOTIDE SEQUENCE</scope>
    <source>
        <tissue evidence="1">Shoot tissue taken approximately 20 cm above the soil surface</tissue>
    </source>
</reference>